<feature type="domain" description="EamA" evidence="3">
    <location>
        <begin position="165"/>
        <end position="300"/>
    </location>
</feature>
<keyword evidence="2" id="KW-0472">Membrane</keyword>
<dbReference type="InterPro" id="IPR037185">
    <property type="entry name" value="EmrE-like"/>
</dbReference>
<keyword evidence="2" id="KW-1133">Transmembrane helix</keyword>
<dbReference type="Proteomes" id="UP001050975">
    <property type="component" value="Unassembled WGS sequence"/>
</dbReference>
<dbReference type="RefSeq" id="WP_226579315.1">
    <property type="nucleotide sequence ID" value="NZ_BLAY01000030.1"/>
</dbReference>
<comment type="similarity">
    <text evidence="1">Belongs to the EamA transporter family.</text>
</comment>
<dbReference type="PANTHER" id="PTHR22911:SF134">
    <property type="entry name" value="DMT FAMILY TRANSPORTER"/>
    <property type="match status" value="1"/>
</dbReference>
<keyword evidence="2" id="KW-0812">Transmembrane</keyword>
<feature type="transmembrane region" description="Helical" evidence="2">
    <location>
        <begin position="192"/>
        <end position="213"/>
    </location>
</feature>
<dbReference type="GO" id="GO:0016020">
    <property type="term" value="C:membrane"/>
    <property type="evidence" value="ECO:0007669"/>
    <property type="project" value="InterPro"/>
</dbReference>
<dbReference type="InterPro" id="IPR000620">
    <property type="entry name" value="EamA_dom"/>
</dbReference>
<organism evidence="4 5">
    <name type="scientific">Microseira wollei NIES-4236</name>
    <dbReference type="NCBI Taxonomy" id="2530354"/>
    <lineage>
        <taxon>Bacteria</taxon>
        <taxon>Bacillati</taxon>
        <taxon>Cyanobacteriota</taxon>
        <taxon>Cyanophyceae</taxon>
        <taxon>Oscillatoriophycideae</taxon>
        <taxon>Aerosakkonematales</taxon>
        <taxon>Aerosakkonemataceae</taxon>
        <taxon>Microseira</taxon>
    </lineage>
</organism>
<evidence type="ECO:0000313" key="4">
    <source>
        <dbReference type="EMBL" id="GET37587.1"/>
    </source>
</evidence>
<dbReference type="AlphaFoldDB" id="A0AAV3XDV2"/>
<protein>
    <recommendedName>
        <fullName evidence="3">EamA domain-containing protein</fullName>
    </recommendedName>
</protein>
<feature type="domain" description="EamA" evidence="3">
    <location>
        <begin position="11"/>
        <end position="145"/>
    </location>
</feature>
<dbReference type="Pfam" id="PF00892">
    <property type="entry name" value="EamA"/>
    <property type="match status" value="2"/>
</dbReference>
<feature type="transmembrane region" description="Helical" evidence="2">
    <location>
        <begin position="251"/>
        <end position="269"/>
    </location>
</feature>
<keyword evidence="5" id="KW-1185">Reference proteome</keyword>
<feature type="transmembrane region" description="Helical" evidence="2">
    <location>
        <begin position="104"/>
        <end position="122"/>
    </location>
</feature>
<dbReference type="PANTHER" id="PTHR22911">
    <property type="entry name" value="ACYL-MALONYL CONDENSING ENZYME-RELATED"/>
    <property type="match status" value="1"/>
</dbReference>
<evidence type="ECO:0000256" key="1">
    <source>
        <dbReference type="ARBA" id="ARBA00007362"/>
    </source>
</evidence>
<evidence type="ECO:0000259" key="3">
    <source>
        <dbReference type="Pfam" id="PF00892"/>
    </source>
</evidence>
<feature type="transmembrane region" description="Helical" evidence="2">
    <location>
        <begin position="219"/>
        <end position="239"/>
    </location>
</feature>
<sequence>MLHQSSGKWRLGLSLSLVTVFLWGLLPIALSVTLQALDVYTVTWFRFLVSFGILAVYLAGRKQLPPLDKLRSMPFGLLAIATIFLALNYILYLQGLALTAPANAQVLIQLAPVLMGLGGLVIFKERYTLRQWVGVSVLTLGFVLFFNERLSNLIAAKGQYLLGSGIIAIAAAVWAIYALAQKQLLQKLPSSNIMLLIYGGCALLFSPFAQPQLLLTMSLLHWGMLLFCALNTVLAYGSFAEALEHWEASRVSAVLALAPIVTLISVWGVGWLIPNLIAREAITILGVFGAVLVVGGSIAIALGKKSVNR</sequence>
<proteinExistence type="inferred from homology"/>
<feature type="transmembrane region" description="Helical" evidence="2">
    <location>
        <begin position="41"/>
        <end position="60"/>
    </location>
</feature>
<feature type="transmembrane region" description="Helical" evidence="2">
    <location>
        <begin position="159"/>
        <end position="180"/>
    </location>
</feature>
<evidence type="ECO:0000256" key="2">
    <source>
        <dbReference type="SAM" id="Phobius"/>
    </source>
</evidence>
<accession>A0AAV3XDV2</accession>
<evidence type="ECO:0000313" key="5">
    <source>
        <dbReference type="Proteomes" id="UP001050975"/>
    </source>
</evidence>
<reference evidence="4" key="1">
    <citation type="submission" date="2019-10" db="EMBL/GenBank/DDBJ databases">
        <title>Draft genome sequece of Microseira wollei NIES-4236.</title>
        <authorList>
            <person name="Yamaguchi H."/>
            <person name="Suzuki S."/>
            <person name="Kawachi M."/>
        </authorList>
    </citation>
    <scope>NUCLEOTIDE SEQUENCE</scope>
    <source>
        <strain evidence="4">NIES-4236</strain>
    </source>
</reference>
<dbReference type="EMBL" id="BLAY01000030">
    <property type="protein sequence ID" value="GET37587.1"/>
    <property type="molecule type" value="Genomic_DNA"/>
</dbReference>
<dbReference type="SUPFAM" id="SSF103481">
    <property type="entry name" value="Multidrug resistance efflux transporter EmrE"/>
    <property type="match status" value="2"/>
</dbReference>
<feature type="transmembrane region" description="Helical" evidence="2">
    <location>
        <begin position="281"/>
        <end position="303"/>
    </location>
</feature>
<gene>
    <name evidence="4" type="ORF">MiSe_23410</name>
</gene>
<feature type="transmembrane region" description="Helical" evidence="2">
    <location>
        <begin position="129"/>
        <end position="147"/>
    </location>
</feature>
<name>A0AAV3XDV2_9CYAN</name>
<comment type="caution">
    <text evidence="4">The sequence shown here is derived from an EMBL/GenBank/DDBJ whole genome shotgun (WGS) entry which is preliminary data.</text>
</comment>
<feature type="transmembrane region" description="Helical" evidence="2">
    <location>
        <begin position="72"/>
        <end position="92"/>
    </location>
</feature>